<dbReference type="GO" id="GO:0004222">
    <property type="term" value="F:metalloendopeptidase activity"/>
    <property type="evidence" value="ECO:0007669"/>
    <property type="project" value="TreeGrafter"/>
</dbReference>
<dbReference type="Proteomes" id="UP000306912">
    <property type="component" value="Unassembled WGS sequence"/>
</dbReference>
<dbReference type="EMBL" id="VBWP01000013">
    <property type="protein sequence ID" value="TLG71278.1"/>
    <property type="molecule type" value="Genomic_DNA"/>
</dbReference>
<dbReference type="PANTHER" id="PTHR21666">
    <property type="entry name" value="PEPTIDASE-RELATED"/>
    <property type="match status" value="1"/>
</dbReference>
<sequence>MSERSEYKQAAAKKATNKVVKKAAFGCLGSMLSLPVLLVILIVVIAAAAFSGGNSDTPDGSDVVASQSGFIQPIGGVMTERYGNVENPFGPGGRFHAGMDIGCNKDDPIRAAADGVVDRADSGGFYNGGWGNYIIIGHSNNLKTGYAHLNTVGVTLGQQVKQGQVIGYCGTTGASTAPHLHVEVYANGTRIDPEPYFPKYERSSIVSP</sequence>
<protein>
    <submittedName>
        <fullName evidence="3">M23 family metallopeptidase</fullName>
    </submittedName>
</protein>
<dbReference type="Pfam" id="PF01551">
    <property type="entry name" value="Peptidase_M23"/>
    <property type="match status" value="1"/>
</dbReference>
<dbReference type="AlphaFoldDB" id="A0A5R8Q9J5"/>
<dbReference type="InterPro" id="IPR050570">
    <property type="entry name" value="Cell_wall_metabolism_enzyme"/>
</dbReference>
<dbReference type="InterPro" id="IPR011055">
    <property type="entry name" value="Dup_hybrid_motif"/>
</dbReference>
<evidence type="ECO:0000259" key="2">
    <source>
        <dbReference type="Pfam" id="PF01551"/>
    </source>
</evidence>
<dbReference type="InterPro" id="IPR016047">
    <property type="entry name" value="M23ase_b-sheet_dom"/>
</dbReference>
<feature type="transmembrane region" description="Helical" evidence="1">
    <location>
        <begin position="23"/>
        <end position="50"/>
    </location>
</feature>
<name>A0A5R8Q9J5_9FIRM</name>
<keyword evidence="4" id="KW-1185">Reference proteome</keyword>
<gene>
    <name evidence="3" type="ORF">FEZ08_11045</name>
</gene>
<dbReference type="PANTHER" id="PTHR21666:SF270">
    <property type="entry name" value="MUREIN HYDROLASE ACTIVATOR ENVC"/>
    <property type="match status" value="1"/>
</dbReference>
<dbReference type="Gene3D" id="2.70.70.10">
    <property type="entry name" value="Glucose Permease (Domain IIA)"/>
    <property type="match status" value="1"/>
</dbReference>
<proteinExistence type="predicted"/>
<dbReference type="CDD" id="cd12797">
    <property type="entry name" value="M23_peptidase"/>
    <property type="match status" value="1"/>
</dbReference>
<organism evidence="3 4">
    <name type="scientific">Culicoidibacter larvae</name>
    <dbReference type="NCBI Taxonomy" id="2579976"/>
    <lineage>
        <taxon>Bacteria</taxon>
        <taxon>Bacillati</taxon>
        <taxon>Bacillota</taxon>
        <taxon>Culicoidibacteria</taxon>
        <taxon>Culicoidibacterales</taxon>
        <taxon>Culicoidibacteraceae</taxon>
        <taxon>Culicoidibacter</taxon>
    </lineage>
</organism>
<feature type="domain" description="M23ase beta-sheet core" evidence="2">
    <location>
        <begin position="94"/>
        <end position="193"/>
    </location>
</feature>
<evidence type="ECO:0000313" key="3">
    <source>
        <dbReference type="EMBL" id="TLG71278.1"/>
    </source>
</evidence>
<accession>A0A5R8Q9J5</accession>
<comment type="caution">
    <text evidence="3">The sequence shown here is derived from an EMBL/GenBank/DDBJ whole genome shotgun (WGS) entry which is preliminary data.</text>
</comment>
<reference evidence="3 4" key="1">
    <citation type="submission" date="2019-05" db="EMBL/GenBank/DDBJ databases">
        <title>Culicoidintestinum kansasii gen. nov., sp. nov. from the gastrointestinal tract of the biting midge, Culicoides sonorensis.</title>
        <authorList>
            <person name="Neupane S."/>
            <person name="Ghosh A."/>
            <person name="Gunther S."/>
            <person name="Martin K."/>
            <person name="Zurek L."/>
        </authorList>
    </citation>
    <scope>NUCLEOTIDE SEQUENCE [LARGE SCALE GENOMIC DNA]</scope>
    <source>
        <strain evidence="3 4">CS-1</strain>
    </source>
</reference>
<dbReference type="OrthoDB" id="9809488at2"/>
<dbReference type="InParanoid" id="A0A5R8Q9J5"/>
<dbReference type="SUPFAM" id="SSF51261">
    <property type="entry name" value="Duplicated hybrid motif"/>
    <property type="match status" value="1"/>
</dbReference>
<keyword evidence="1" id="KW-1133">Transmembrane helix</keyword>
<keyword evidence="1" id="KW-0812">Transmembrane</keyword>
<evidence type="ECO:0000256" key="1">
    <source>
        <dbReference type="SAM" id="Phobius"/>
    </source>
</evidence>
<keyword evidence="1" id="KW-0472">Membrane</keyword>
<evidence type="ECO:0000313" key="4">
    <source>
        <dbReference type="Proteomes" id="UP000306912"/>
    </source>
</evidence>
<dbReference type="RefSeq" id="WP_138192358.1">
    <property type="nucleotide sequence ID" value="NZ_VBWP01000013.1"/>
</dbReference>